<dbReference type="Proteomes" id="UP001231189">
    <property type="component" value="Unassembled WGS sequence"/>
</dbReference>
<dbReference type="EMBL" id="JAUUTY010000003">
    <property type="protein sequence ID" value="KAK1670382.1"/>
    <property type="molecule type" value="Genomic_DNA"/>
</dbReference>
<dbReference type="Pfam" id="PF06830">
    <property type="entry name" value="Root_cap"/>
    <property type="match status" value="2"/>
</dbReference>
<accession>A0AAD8T5U0</accession>
<evidence type="ECO:0000313" key="3">
    <source>
        <dbReference type="EMBL" id="KAK1670381.1"/>
    </source>
</evidence>
<keyword evidence="2" id="KW-0732">Signal</keyword>
<dbReference type="AlphaFoldDB" id="A0AAD8T5U0"/>
<organism evidence="4 5">
    <name type="scientific">Lolium multiflorum</name>
    <name type="common">Italian ryegrass</name>
    <name type="synonym">Lolium perenne subsp. multiflorum</name>
    <dbReference type="NCBI Taxonomy" id="4521"/>
    <lineage>
        <taxon>Eukaryota</taxon>
        <taxon>Viridiplantae</taxon>
        <taxon>Streptophyta</taxon>
        <taxon>Embryophyta</taxon>
        <taxon>Tracheophyta</taxon>
        <taxon>Spermatophyta</taxon>
        <taxon>Magnoliopsida</taxon>
        <taxon>Liliopsida</taxon>
        <taxon>Poales</taxon>
        <taxon>Poaceae</taxon>
        <taxon>BOP clade</taxon>
        <taxon>Pooideae</taxon>
        <taxon>Poodae</taxon>
        <taxon>Poeae</taxon>
        <taxon>Poeae Chloroplast Group 2 (Poeae type)</taxon>
        <taxon>Loliodinae</taxon>
        <taxon>Loliinae</taxon>
        <taxon>Lolium</taxon>
    </lineage>
</organism>
<evidence type="ECO:0000256" key="1">
    <source>
        <dbReference type="SAM" id="MobiDB-lite"/>
    </source>
</evidence>
<reference evidence="4" key="1">
    <citation type="submission" date="2023-07" db="EMBL/GenBank/DDBJ databases">
        <title>A chromosome-level genome assembly of Lolium multiflorum.</title>
        <authorList>
            <person name="Chen Y."/>
            <person name="Copetti D."/>
            <person name="Kolliker R."/>
            <person name="Studer B."/>
        </authorList>
    </citation>
    <scope>NUCLEOTIDE SEQUENCE</scope>
    <source>
        <strain evidence="4">02402/16</strain>
        <tissue evidence="4">Leaf</tissue>
    </source>
</reference>
<feature type="region of interest" description="Disordered" evidence="1">
    <location>
        <begin position="27"/>
        <end position="64"/>
    </location>
</feature>
<comment type="caution">
    <text evidence="4">The sequence shown here is derived from an EMBL/GenBank/DDBJ whole genome shotgun (WGS) entry which is preliminary data.</text>
</comment>
<dbReference type="PANTHER" id="PTHR31656">
    <property type="entry name" value="ROOT CAP DOMAIN-CONTAINING PROTEIN"/>
    <property type="match status" value="1"/>
</dbReference>
<feature type="chain" id="PRO_5042442366" description="Root cap" evidence="2">
    <location>
        <begin position="23"/>
        <end position="646"/>
    </location>
</feature>
<dbReference type="InterPro" id="IPR009646">
    <property type="entry name" value="Root_cap"/>
</dbReference>
<evidence type="ECO:0000313" key="4">
    <source>
        <dbReference type="EMBL" id="KAK1670382.1"/>
    </source>
</evidence>
<protein>
    <recommendedName>
        <fullName evidence="6">Root cap</fullName>
    </recommendedName>
</protein>
<dbReference type="EMBL" id="JAUUTY010000003">
    <property type="protein sequence ID" value="KAK1670381.1"/>
    <property type="molecule type" value="Genomic_DNA"/>
</dbReference>
<evidence type="ECO:0008006" key="6">
    <source>
        <dbReference type="Google" id="ProtNLM"/>
    </source>
</evidence>
<keyword evidence="5" id="KW-1185">Reference proteome</keyword>
<evidence type="ECO:0000256" key="2">
    <source>
        <dbReference type="SAM" id="SignalP"/>
    </source>
</evidence>
<proteinExistence type="predicted"/>
<name>A0AAD8T5U0_LOLMU</name>
<sequence>MAGQKLVLVLTILVAVCSLAAALDAKPKGPPTPKLPSKYQTIHPGKSGKRNQVAACDDPKDKKKPCTASCPKNCPDECIVYCEACMTFCLCDFYPGMSCGDPRFTGADGNNFYFHGKKDQDFCIVSDADLHINAHFIGKRNPAMSRDFTWIQALGIRFADHSLYMGAQKTIKWDDDIDHLELTFDGRPVTIPDETNGQWQSKAVPALTITRTSMNNGVRVELKGVFDILAKVVPITEKDSLIHNYGVTTDDSLAHFDIGFKFYDLTDDVHGVLGQTYRTNYVNMLSVTANMPIMGGAPNYVSSNIFATDCKVTSPANMATQQQTMAAAAIAALVAVLFLVAAVDGNEPGPPPPEPLRKYQTIHPGKKNQVLTCSKPTDHSKPCVATCPSRCPEECLVFCPTCATYCLCDFYPGFTCGDPRFTGADGNNFYFHGKKGQDFCIVSDAGLHINAHFIGKRNPAMSRDFTWIQALGIRFAEHRLYMGAQKTVMWDDEVDRLELTFDGMPIDIPDEINGQWQSTTVPALTIIRTSQANSVNIELKGVFEILARIVPITDEDSRIHSYGVTEDDSLAHFDLGFKFYDLTDDVHGVLGQTYSTNYVNKLSVSATMPIMGGGPRYVSSNIFATDCKVARFGRQVGISMITTRAT</sequence>
<feature type="signal peptide" evidence="2">
    <location>
        <begin position="1"/>
        <end position="22"/>
    </location>
</feature>
<gene>
    <name evidence="3" type="ORF">QYE76_058540</name>
    <name evidence="4" type="ORF">QYE76_058541</name>
</gene>
<evidence type="ECO:0000313" key="5">
    <source>
        <dbReference type="Proteomes" id="UP001231189"/>
    </source>
</evidence>